<organism evidence="2 3">
    <name type="scientific">Pendulispora brunnea</name>
    <dbReference type="NCBI Taxonomy" id="2905690"/>
    <lineage>
        <taxon>Bacteria</taxon>
        <taxon>Pseudomonadati</taxon>
        <taxon>Myxococcota</taxon>
        <taxon>Myxococcia</taxon>
        <taxon>Myxococcales</taxon>
        <taxon>Sorangiineae</taxon>
        <taxon>Pendulisporaceae</taxon>
        <taxon>Pendulispora</taxon>
    </lineage>
</organism>
<name>A0ABZ2KBD6_9BACT</name>
<dbReference type="Proteomes" id="UP001379533">
    <property type="component" value="Chromosome"/>
</dbReference>
<feature type="transmembrane region" description="Helical" evidence="1">
    <location>
        <begin position="83"/>
        <end position="100"/>
    </location>
</feature>
<proteinExistence type="predicted"/>
<dbReference type="RefSeq" id="WP_394844796.1">
    <property type="nucleotide sequence ID" value="NZ_CP089982.1"/>
</dbReference>
<sequence>MNPNQASKITKRGVGSIVAGLLATAIPPSIVDAVLHATGIYSPAGEAMNDGLFLLALGYRILFTIGGAYLTARIATTRRMGHVVVLGAIGMLLGTMGLVATWNQGPEFGPKWYPIALIVLAIPCTWAGGRLQGRTRSGRTALDAGLPHCA</sequence>
<feature type="transmembrane region" description="Helical" evidence="1">
    <location>
        <begin position="112"/>
        <end position="129"/>
    </location>
</feature>
<evidence type="ECO:0000313" key="3">
    <source>
        <dbReference type="Proteomes" id="UP001379533"/>
    </source>
</evidence>
<accession>A0ABZ2KBD6</accession>
<protein>
    <submittedName>
        <fullName evidence="2">Uncharacterized protein</fullName>
    </submittedName>
</protein>
<keyword evidence="1" id="KW-1133">Transmembrane helix</keyword>
<evidence type="ECO:0000313" key="2">
    <source>
        <dbReference type="EMBL" id="WXA94194.1"/>
    </source>
</evidence>
<feature type="transmembrane region" description="Helical" evidence="1">
    <location>
        <begin position="51"/>
        <end position="71"/>
    </location>
</feature>
<keyword evidence="3" id="KW-1185">Reference proteome</keyword>
<keyword evidence="1" id="KW-0472">Membrane</keyword>
<dbReference type="EMBL" id="CP089982">
    <property type="protein sequence ID" value="WXA94194.1"/>
    <property type="molecule type" value="Genomic_DNA"/>
</dbReference>
<keyword evidence="1" id="KW-0812">Transmembrane</keyword>
<gene>
    <name evidence="2" type="ORF">LZC95_48090</name>
</gene>
<reference evidence="2 3" key="1">
    <citation type="submission" date="2021-12" db="EMBL/GenBank/DDBJ databases">
        <title>Discovery of the Pendulisporaceae a myxobacterial family with distinct sporulation behavior and unique specialized metabolism.</title>
        <authorList>
            <person name="Garcia R."/>
            <person name="Popoff A."/>
            <person name="Bader C.D."/>
            <person name="Loehr J."/>
            <person name="Walesch S."/>
            <person name="Walt C."/>
            <person name="Boldt J."/>
            <person name="Bunk B."/>
            <person name="Haeckl F.J.F.P.J."/>
            <person name="Gunesch A.P."/>
            <person name="Birkelbach J."/>
            <person name="Nuebel U."/>
            <person name="Pietschmann T."/>
            <person name="Bach T."/>
            <person name="Mueller R."/>
        </authorList>
    </citation>
    <scope>NUCLEOTIDE SEQUENCE [LARGE SCALE GENOMIC DNA]</scope>
    <source>
        <strain evidence="2 3">MSr12523</strain>
    </source>
</reference>
<evidence type="ECO:0000256" key="1">
    <source>
        <dbReference type="SAM" id="Phobius"/>
    </source>
</evidence>
<feature type="transmembrane region" description="Helical" evidence="1">
    <location>
        <begin position="12"/>
        <end position="31"/>
    </location>
</feature>